<evidence type="ECO:0000313" key="2">
    <source>
        <dbReference type="EMBL" id="GAG22697.1"/>
    </source>
</evidence>
<comment type="caution">
    <text evidence="2">The sequence shown here is derived from an EMBL/GenBank/DDBJ whole genome shotgun (WGS) entry which is preliminary data.</text>
</comment>
<evidence type="ECO:0000256" key="1">
    <source>
        <dbReference type="SAM" id="Phobius"/>
    </source>
</evidence>
<accession>X0WHK5</accession>
<evidence type="ECO:0008006" key="3">
    <source>
        <dbReference type="Google" id="ProtNLM"/>
    </source>
</evidence>
<protein>
    <recommendedName>
        <fullName evidence="3">DUF4190 domain-containing protein</fullName>
    </recommendedName>
</protein>
<feature type="transmembrane region" description="Helical" evidence="1">
    <location>
        <begin position="84"/>
        <end position="111"/>
    </location>
</feature>
<sequence length="113" mass="11952">MSTSKERHSGLSIAALINGILSFLLITGILSVALWWVSPNLRLNIQIIQIVFLGIGSVLGIAGIVCGAIDLYRIWEGKSSKKGIGFDIAGIILGVLGIGFVLVTILGFFLISV</sequence>
<proteinExistence type="predicted"/>
<keyword evidence="1" id="KW-0472">Membrane</keyword>
<dbReference type="AlphaFoldDB" id="X0WHK5"/>
<organism evidence="2">
    <name type="scientific">marine sediment metagenome</name>
    <dbReference type="NCBI Taxonomy" id="412755"/>
    <lineage>
        <taxon>unclassified sequences</taxon>
        <taxon>metagenomes</taxon>
        <taxon>ecological metagenomes</taxon>
    </lineage>
</organism>
<reference evidence="2" key="1">
    <citation type="journal article" date="2014" name="Front. Microbiol.">
        <title>High frequency of phylogenetically diverse reductive dehalogenase-homologous genes in deep subseafloor sedimentary metagenomes.</title>
        <authorList>
            <person name="Kawai M."/>
            <person name="Futagami T."/>
            <person name="Toyoda A."/>
            <person name="Takaki Y."/>
            <person name="Nishi S."/>
            <person name="Hori S."/>
            <person name="Arai W."/>
            <person name="Tsubouchi T."/>
            <person name="Morono Y."/>
            <person name="Uchiyama I."/>
            <person name="Ito T."/>
            <person name="Fujiyama A."/>
            <person name="Inagaki F."/>
            <person name="Takami H."/>
        </authorList>
    </citation>
    <scope>NUCLEOTIDE SEQUENCE</scope>
    <source>
        <strain evidence="2">Expedition CK06-06</strain>
    </source>
</reference>
<dbReference type="EMBL" id="BARS01037122">
    <property type="protein sequence ID" value="GAG22697.1"/>
    <property type="molecule type" value="Genomic_DNA"/>
</dbReference>
<feature type="transmembrane region" description="Helical" evidence="1">
    <location>
        <begin position="47"/>
        <end position="72"/>
    </location>
</feature>
<keyword evidence="1" id="KW-1133">Transmembrane helix</keyword>
<name>X0WHK5_9ZZZZ</name>
<gene>
    <name evidence="2" type="ORF">S01H1_56955</name>
</gene>
<feature type="transmembrane region" description="Helical" evidence="1">
    <location>
        <begin position="12"/>
        <end position="35"/>
    </location>
</feature>
<keyword evidence="1" id="KW-0812">Transmembrane</keyword>